<keyword evidence="1" id="KW-0732">Signal</keyword>
<protein>
    <submittedName>
        <fullName evidence="2">Uncharacterized protein</fullName>
    </submittedName>
</protein>
<organism evidence="2">
    <name type="scientific">Graphocephala atropunctata</name>
    <dbReference type="NCBI Taxonomy" id="36148"/>
    <lineage>
        <taxon>Eukaryota</taxon>
        <taxon>Metazoa</taxon>
        <taxon>Ecdysozoa</taxon>
        <taxon>Arthropoda</taxon>
        <taxon>Hexapoda</taxon>
        <taxon>Insecta</taxon>
        <taxon>Pterygota</taxon>
        <taxon>Neoptera</taxon>
        <taxon>Paraneoptera</taxon>
        <taxon>Hemiptera</taxon>
        <taxon>Auchenorrhyncha</taxon>
        <taxon>Membracoidea</taxon>
        <taxon>Cicadellidae</taxon>
        <taxon>Cicadellinae</taxon>
        <taxon>Cicadellini</taxon>
        <taxon>Graphocephala</taxon>
    </lineage>
</organism>
<name>A0A1B6LD33_9HEMI</name>
<sequence>RFRLVPCIMLTLVFFMLLCAPSQQQNCDQSLVNHVADFILNQLLNKYPDDIKLANISSSFLYSAGKAEARYGNLKKISSIKRTGDLVLQSHNRSVDVILHVTFLYLTVDYEEYKVKVAGD</sequence>
<evidence type="ECO:0000313" key="2">
    <source>
        <dbReference type="EMBL" id="JAT21384.1"/>
    </source>
</evidence>
<reference evidence="2" key="1">
    <citation type="submission" date="2015-11" db="EMBL/GenBank/DDBJ databases">
        <title>De novo transcriptome assembly of four potential Pierce s Disease insect vectors from Arizona vineyards.</title>
        <authorList>
            <person name="Tassone E.E."/>
        </authorList>
    </citation>
    <scope>NUCLEOTIDE SEQUENCE</scope>
</reference>
<dbReference type="InterPro" id="IPR038602">
    <property type="entry name" value="Mite_allergen_7_sf"/>
</dbReference>
<feature type="chain" id="PRO_5008587321" evidence="1">
    <location>
        <begin position="25"/>
        <end position="120"/>
    </location>
</feature>
<dbReference type="AlphaFoldDB" id="A0A1B6LD33"/>
<accession>A0A1B6LD33</accession>
<dbReference type="Gene3D" id="3.15.10.50">
    <property type="match status" value="1"/>
</dbReference>
<proteinExistence type="predicted"/>
<feature type="non-terminal residue" evidence="2">
    <location>
        <position position="120"/>
    </location>
</feature>
<evidence type="ECO:0000256" key="1">
    <source>
        <dbReference type="SAM" id="SignalP"/>
    </source>
</evidence>
<feature type="signal peptide" evidence="1">
    <location>
        <begin position="1"/>
        <end position="24"/>
    </location>
</feature>
<dbReference type="EMBL" id="GEBQ01018593">
    <property type="protein sequence ID" value="JAT21384.1"/>
    <property type="molecule type" value="Transcribed_RNA"/>
</dbReference>
<feature type="non-terminal residue" evidence="2">
    <location>
        <position position="1"/>
    </location>
</feature>
<gene>
    <name evidence="2" type="ORF">g.52013</name>
</gene>